<feature type="region of interest" description="Disordered" evidence="1">
    <location>
        <begin position="1"/>
        <end position="70"/>
    </location>
</feature>
<protein>
    <submittedName>
        <fullName evidence="2">Uncharacterized protein</fullName>
    </submittedName>
</protein>
<evidence type="ECO:0000313" key="2">
    <source>
        <dbReference type="EMBL" id="KAF9471715.1"/>
    </source>
</evidence>
<feature type="compositionally biased region" description="Basic and acidic residues" evidence="1">
    <location>
        <begin position="45"/>
        <end position="58"/>
    </location>
</feature>
<reference evidence="2" key="1">
    <citation type="submission" date="2020-11" db="EMBL/GenBank/DDBJ databases">
        <authorList>
            <consortium name="DOE Joint Genome Institute"/>
            <person name="Ahrendt S."/>
            <person name="Riley R."/>
            <person name="Andreopoulos W."/>
            <person name="Labutti K."/>
            <person name="Pangilinan J."/>
            <person name="Ruiz-Duenas F.J."/>
            <person name="Barrasa J.M."/>
            <person name="Sanchez-Garcia M."/>
            <person name="Camarero S."/>
            <person name="Miyauchi S."/>
            <person name="Serrano A."/>
            <person name="Linde D."/>
            <person name="Babiker R."/>
            <person name="Drula E."/>
            <person name="Ayuso-Fernandez I."/>
            <person name="Pacheco R."/>
            <person name="Padilla G."/>
            <person name="Ferreira P."/>
            <person name="Barriuso J."/>
            <person name="Kellner H."/>
            <person name="Castanera R."/>
            <person name="Alfaro M."/>
            <person name="Ramirez L."/>
            <person name="Pisabarro A.G."/>
            <person name="Kuo A."/>
            <person name="Tritt A."/>
            <person name="Lipzen A."/>
            <person name="He G."/>
            <person name="Yan M."/>
            <person name="Ng V."/>
            <person name="Cullen D."/>
            <person name="Martin F."/>
            <person name="Rosso M.-N."/>
            <person name="Henrissat B."/>
            <person name="Hibbett D."/>
            <person name="Martinez A.T."/>
            <person name="Grigoriev I.V."/>
        </authorList>
    </citation>
    <scope>NUCLEOTIDE SEQUENCE</scope>
    <source>
        <strain evidence="2">CIRM-BRFM 674</strain>
    </source>
</reference>
<dbReference type="Proteomes" id="UP000807469">
    <property type="component" value="Unassembled WGS sequence"/>
</dbReference>
<gene>
    <name evidence="2" type="ORF">BDN70DRAFT_901124</name>
</gene>
<feature type="compositionally biased region" description="Basic and acidic residues" evidence="1">
    <location>
        <begin position="9"/>
        <end position="27"/>
    </location>
</feature>
<organism evidence="2 3">
    <name type="scientific">Pholiota conissans</name>
    <dbReference type="NCBI Taxonomy" id="109636"/>
    <lineage>
        <taxon>Eukaryota</taxon>
        <taxon>Fungi</taxon>
        <taxon>Dikarya</taxon>
        <taxon>Basidiomycota</taxon>
        <taxon>Agaricomycotina</taxon>
        <taxon>Agaricomycetes</taxon>
        <taxon>Agaricomycetidae</taxon>
        <taxon>Agaricales</taxon>
        <taxon>Agaricineae</taxon>
        <taxon>Strophariaceae</taxon>
        <taxon>Pholiota</taxon>
    </lineage>
</organism>
<accession>A0A9P6CS31</accession>
<dbReference type="AlphaFoldDB" id="A0A9P6CS31"/>
<sequence>MKSKRGKGSKGEKSRQQKYVEKNREKVNAANNLRNKARLKKRKLLKDAHNLSEKRLPTPEEAQSDDPNSSTFDIELALSLPRSDGPLPPSSPPSIMDESDDGLDEFDALSDRFVMWSNTVDDIMAAFGRYWNARDGWKPKQPFTRTRYESQFYVYSLSGKRILKSARIILSGLTPGEVRWVELLDMIENVSAHVSFMESIRAAWKEITI</sequence>
<evidence type="ECO:0000256" key="1">
    <source>
        <dbReference type="SAM" id="MobiDB-lite"/>
    </source>
</evidence>
<proteinExistence type="predicted"/>
<comment type="caution">
    <text evidence="2">The sequence shown here is derived from an EMBL/GenBank/DDBJ whole genome shotgun (WGS) entry which is preliminary data.</text>
</comment>
<feature type="compositionally biased region" description="Basic residues" evidence="1">
    <location>
        <begin position="35"/>
        <end position="44"/>
    </location>
</feature>
<evidence type="ECO:0000313" key="3">
    <source>
        <dbReference type="Proteomes" id="UP000807469"/>
    </source>
</evidence>
<dbReference type="OrthoDB" id="3123018at2759"/>
<name>A0A9P6CS31_9AGAR</name>
<dbReference type="EMBL" id="MU155635">
    <property type="protein sequence ID" value="KAF9471715.1"/>
    <property type="molecule type" value="Genomic_DNA"/>
</dbReference>
<keyword evidence="3" id="KW-1185">Reference proteome</keyword>